<dbReference type="WBParaSite" id="PSAMB.scaffold1039size36810.g10460.t1">
    <property type="protein sequence ID" value="PSAMB.scaffold1039size36810.g10460.t1"/>
    <property type="gene ID" value="PSAMB.scaffold1039size36810.g10460"/>
</dbReference>
<dbReference type="SMART" id="SM01163">
    <property type="entry name" value="DUF1785"/>
    <property type="match status" value="1"/>
</dbReference>
<dbReference type="Gene3D" id="2.170.260.10">
    <property type="entry name" value="paz domain"/>
    <property type="match status" value="1"/>
</dbReference>
<evidence type="ECO:0000259" key="3">
    <source>
        <dbReference type="PROSITE" id="PS50821"/>
    </source>
</evidence>
<dbReference type="InterPro" id="IPR032474">
    <property type="entry name" value="Argonaute_N"/>
</dbReference>
<evidence type="ECO:0000313" key="5">
    <source>
        <dbReference type="Proteomes" id="UP000887566"/>
    </source>
</evidence>
<feature type="compositionally biased region" description="Basic and acidic residues" evidence="2">
    <location>
        <begin position="1"/>
        <end position="10"/>
    </location>
</feature>
<dbReference type="Pfam" id="PF08699">
    <property type="entry name" value="ArgoL1"/>
    <property type="match status" value="1"/>
</dbReference>
<proteinExistence type="inferred from homology"/>
<dbReference type="CDD" id="cd04657">
    <property type="entry name" value="Piwi_ago-like"/>
    <property type="match status" value="1"/>
</dbReference>
<dbReference type="Gene3D" id="3.30.420.10">
    <property type="entry name" value="Ribonuclease H-like superfamily/Ribonuclease H"/>
    <property type="match status" value="1"/>
</dbReference>
<name>A0A914UJT0_9BILA</name>
<dbReference type="InterPro" id="IPR003100">
    <property type="entry name" value="PAZ_dom"/>
</dbReference>
<accession>A0A914UJT0</accession>
<comment type="similarity">
    <text evidence="1">Belongs to the argonaute family.</text>
</comment>
<evidence type="ECO:0000259" key="4">
    <source>
        <dbReference type="PROSITE" id="PS50822"/>
    </source>
</evidence>
<dbReference type="Pfam" id="PF02170">
    <property type="entry name" value="PAZ"/>
    <property type="match status" value="1"/>
</dbReference>
<dbReference type="AlphaFoldDB" id="A0A914UJT0"/>
<dbReference type="Pfam" id="PF02171">
    <property type="entry name" value="Piwi"/>
    <property type="match status" value="1"/>
</dbReference>
<dbReference type="SUPFAM" id="SSF53098">
    <property type="entry name" value="Ribonuclease H-like"/>
    <property type="match status" value="1"/>
</dbReference>
<dbReference type="Pfam" id="PF16486">
    <property type="entry name" value="ArgoN"/>
    <property type="match status" value="1"/>
</dbReference>
<organism evidence="5 6">
    <name type="scientific">Plectus sambesii</name>
    <dbReference type="NCBI Taxonomy" id="2011161"/>
    <lineage>
        <taxon>Eukaryota</taxon>
        <taxon>Metazoa</taxon>
        <taxon>Ecdysozoa</taxon>
        <taxon>Nematoda</taxon>
        <taxon>Chromadorea</taxon>
        <taxon>Plectida</taxon>
        <taxon>Plectina</taxon>
        <taxon>Plectoidea</taxon>
        <taxon>Plectidae</taxon>
        <taxon>Plectus</taxon>
    </lineage>
</organism>
<sequence length="979" mass="111640">MNRERGRGARPESAMSSSSEHTSSSLGTSEASHPTEGQILTIGGDGLANLVAPATKSRARGRGQKAPAKDETISLAAGNVKALGGQMSALRLRQMAERPDYGARGRLIQLWTNWFTFSIGSKQPVVVYQYDVDISSSSLSKMDKDRRQFIFWEAVRQHPEVFGHDPSHFVYDDGKILFSREELLFKGGLKNGTLEFQARHPRETRTFEWTMAIQKVRPDPIILDVSVSAVPQLVRRDTLPIQCIDLVLSQNRRYPFNRFFELWYGWNQRVYCFPEFMKDNRFNNNLGEGKEVWRGLFASASVGQGYRPIINFDVAHSVFYQDMTLADFATEIVGRNRNDMNRPFNMKERELLNNAVKGVKFQITHRGAEKRVYRAKGVDEAPVNIRFTKEEANGGTREVSVAEYFAEDYGPLQLPNMPTVVAGGQKRIFFPLEVCKLYRPQKVPLSISQNERVKANMIEKTRLDAPVRKQVIEKLVKDACLNAREDPFLRSFEINIDASMLSVSGRILPPPTITAKDKGKRDTACHFIERMGSWKTENVQYSTAATCSNFAFICMNMPATRQKEMQEFCYLLVNACRERGMHFDTNVPEEGNERSRGTQPYYVSSIKSDRELDDAFHMCKKETEKHYDSPLELVFVCLDGKDARRYGEIKSLGDLKYGIPTQVVQWKTISAILRSASERRPNNTLQQLILKVNAKLGGVNFKTESQKDDLWQSLTNPKSATLFLGIDVTHPGAHEVRESQSIGAVVGNVDFACHKFDVSYRVQKRFHEQMVHFTKQLKERLFAFLSATKEKPARIIVFRDGISDSQFEAALHEEVTCIEQACRSLDPEYKPKITYIVVQKRHHTRFFPQQRQDTGQGQNVPPGTAVDTVVTHPIDFDYFLCSHLAPKGTARPAHYVVLFDESNFSSDDLQAITYRLCFHNARCAKSGSIPAPTFFADLCCTRANYYLQHFLATFNERSEEDMERALEVNERLKLKMYWI</sequence>
<dbReference type="Proteomes" id="UP000887566">
    <property type="component" value="Unplaced"/>
</dbReference>
<keyword evidence="5" id="KW-1185">Reference proteome</keyword>
<evidence type="ECO:0000256" key="2">
    <source>
        <dbReference type="SAM" id="MobiDB-lite"/>
    </source>
</evidence>
<feature type="compositionally biased region" description="Low complexity" evidence="2">
    <location>
        <begin position="12"/>
        <end position="30"/>
    </location>
</feature>
<dbReference type="SMART" id="SM00950">
    <property type="entry name" value="Piwi"/>
    <property type="match status" value="1"/>
</dbReference>
<dbReference type="CDD" id="cd02846">
    <property type="entry name" value="PAZ_argonaute_like"/>
    <property type="match status" value="1"/>
</dbReference>
<reference evidence="6" key="1">
    <citation type="submission" date="2022-11" db="UniProtKB">
        <authorList>
            <consortium name="WormBaseParasite"/>
        </authorList>
    </citation>
    <scope>IDENTIFICATION</scope>
</reference>
<dbReference type="Pfam" id="PF16488">
    <property type="entry name" value="ArgoL2"/>
    <property type="match status" value="1"/>
</dbReference>
<dbReference type="GO" id="GO:0003723">
    <property type="term" value="F:RNA binding"/>
    <property type="evidence" value="ECO:0007669"/>
    <property type="project" value="InterPro"/>
</dbReference>
<dbReference type="InterPro" id="IPR032472">
    <property type="entry name" value="ArgoL2"/>
</dbReference>
<dbReference type="PROSITE" id="PS50822">
    <property type="entry name" value="PIWI"/>
    <property type="match status" value="1"/>
</dbReference>
<dbReference type="SMART" id="SM00949">
    <property type="entry name" value="PAZ"/>
    <property type="match status" value="1"/>
</dbReference>
<dbReference type="SUPFAM" id="SSF101690">
    <property type="entry name" value="PAZ domain"/>
    <property type="match status" value="1"/>
</dbReference>
<evidence type="ECO:0000256" key="1">
    <source>
        <dbReference type="RuleBase" id="RU361178"/>
    </source>
</evidence>
<feature type="domain" description="PAZ" evidence="3">
    <location>
        <begin position="328"/>
        <end position="439"/>
    </location>
</feature>
<dbReference type="InterPro" id="IPR012337">
    <property type="entry name" value="RNaseH-like_sf"/>
</dbReference>
<feature type="region of interest" description="Disordered" evidence="2">
    <location>
        <begin position="1"/>
        <end position="42"/>
    </location>
</feature>
<dbReference type="InterPro" id="IPR045246">
    <property type="entry name" value="Piwi_ago-like"/>
</dbReference>
<dbReference type="InterPro" id="IPR014811">
    <property type="entry name" value="ArgoL1"/>
</dbReference>
<evidence type="ECO:0000313" key="6">
    <source>
        <dbReference type="WBParaSite" id="PSAMB.scaffold1039size36810.g10460.t1"/>
    </source>
</evidence>
<dbReference type="InterPro" id="IPR036397">
    <property type="entry name" value="RNaseH_sf"/>
</dbReference>
<feature type="domain" description="Piwi" evidence="4">
    <location>
        <begin position="633"/>
        <end position="948"/>
    </location>
</feature>
<dbReference type="InterPro" id="IPR003165">
    <property type="entry name" value="Piwi"/>
</dbReference>
<protein>
    <submittedName>
        <fullName evidence="6">Uncharacterized protein</fullName>
    </submittedName>
</protein>
<dbReference type="PROSITE" id="PS50821">
    <property type="entry name" value="PAZ"/>
    <property type="match status" value="1"/>
</dbReference>
<dbReference type="Gene3D" id="3.40.50.2300">
    <property type="match status" value="1"/>
</dbReference>
<dbReference type="PANTHER" id="PTHR22891">
    <property type="entry name" value="EUKARYOTIC TRANSLATION INITIATION FACTOR 2C"/>
    <property type="match status" value="1"/>
</dbReference>
<dbReference type="InterPro" id="IPR036085">
    <property type="entry name" value="PAZ_dom_sf"/>
</dbReference>